<evidence type="ECO:0000256" key="4">
    <source>
        <dbReference type="SAM" id="Coils"/>
    </source>
</evidence>
<dbReference type="Proteomes" id="UP000695007">
    <property type="component" value="Unplaced"/>
</dbReference>
<evidence type="ECO:0000259" key="5">
    <source>
        <dbReference type="PROSITE" id="PS51021"/>
    </source>
</evidence>
<dbReference type="InterPro" id="IPR027267">
    <property type="entry name" value="AH/BAR_dom_sf"/>
</dbReference>
<gene>
    <name evidence="7" type="primary">LOC105360756</name>
</gene>
<dbReference type="GO" id="GO:0015629">
    <property type="term" value="C:actin cytoskeleton"/>
    <property type="evidence" value="ECO:0007669"/>
    <property type="project" value="TreeGrafter"/>
</dbReference>
<evidence type="ECO:0000313" key="7">
    <source>
        <dbReference type="RefSeq" id="XP_011496057.1"/>
    </source>
</evidence>
<feature type="domain" description="BAR" evidence="5">
    <location>
        <begin position="13"/>
        <end position="253"/>
    </location>
</feature>
<feature type="coiled-coil region" evidence="4">
    <location>
        <begin position="35"/>
        <end position="62"/>
    </location>
</feature>
<dbReference type="InterPro" id="IPR004148">
    <property type="entry name" value="BAR_dom"/>
</dbReference>
<keyword evidence="4" id="KW-0175">Coiled coil</keyword>
<comment type="subcellular location">
    <subcellularLocation>
        <location evidence="1">Cytoplasm</location>
        <location evidence="1">Cytoskeleton</location>
    </subcellularLocation>
</comment>
<keyword evidence="6" id="KW-1185">Reference proteome</keyword>
<protein>
    <submittedName>
        <fullName evidence="7">Bridging integrator 3 homolog</fullName>
    </submittedName>
</protein>
<dbReference type="PANTHER" id="PTHR47174">
    <property type="entry name" value="BRIDGING INTEGRATOR 3"/>
    <property type="match status" value="1"/>
</dbReference>
<name>A0AAJ6YDH7_9HYME</name>
<sequence>MWNSLRKQWIERPTPAQPCLTISEDSELDMTVRIVKSVERCIKQLEKDIKKYIESIEQLDTADQTLTKNLTSYSLVHANDDFKKLVADYHVATAETCLRSLLNVIIIFLTKAGKTVQEVVEGYTKTFTEPITALYDSFSRIKASLNKREDLVSIWKKAHANLIKYEAKPDKTAEQCAKLEKQRRVEEEAANELKIFHASLLDELQMFVKERQEYLEPCVNAFLTIQLIYYTQTTEQLNKLISVADGTESMEQFSKLKPVASGLESMEQFNKLLPVSSGLESMEQFNKLISVADSGESMEQFNKLISVADNLESPTSLANSMKEYEQRINDQLDRIKSLAIVKK</sequence>
<dbReference type="AlphaFoldDB" id="A0AAJ6YDH7"/>
<organism evidence="6 7">
    <name type="scientific">Ceratosolen solmsi marchali</name>
    <dbReference type="NCBI Taxonomy" id="326594"/>
    <lineage>
        <taxon>Eukaryota</taxon>
        <taxon>Metazoa</taxon>
        <taxon>Ecdysozoa</taxon>
        <taxon>Arthropoda</taxon>
        <taxon>Hexapoda</taxon>
        <taxon>Insecta</taxon>
        <taxon>Pterygota</taxon>
        <taxon>Neoptera</taxon>
        <taxon>Endopterygota</taxon>
        <taxon>Hymenoptera</taxon>
        <taxon>Apocrita</taxon>
        <taxon>Proctotrupomorpha</taxon>
        <taxon>Chalcidoidea</taxon>
        <taxon>Agaonidae</taxon>
        <taxon>Agaoninae</taxon>
        <taxon>Ceratosolen</taxon>
    </lineage>
</organism>
<proteinExistence type="predicted"/>
<evidence type="ECO:0000256" key="2">
    <source>
        <dbReference type="ARBA" id="ARBA00022490"/>
    </source>
</evidence>
<dbReference type="GO" id="GO:0006897">
    <property type="term" value="P:endocytosis"/>
    <property type="evidence" value="ECO:0007669"/>
    <property type="project" value="InterPro"/>
</dbReference>
<dbReference type="GO" id="GO:0008289">
    <property type="term" value="F:lipid binding"/>
    <property type="evidence" value="ECO:0007669"/>
    <property type="project" value="TreeGrafter"/>
</dbReference>
<dbReference type="Gene3D" id="1.20.1270.60">
    <property type="entry name" value="Arfaptin homology (AH) domain/BAR domain"/>
    <property type="match status" value="1"/>
</dbReference>
<dbReference type="RefSeq" id="XP_011496057.1">
    <property type="nucleotide sequence ID" value="XM_011497755.1"/>
</dbReference>
<keyword evidence="3" id="KW-0206">Cytoskeleton</keyword>
<reference evidence="7" key="1">
    <citation type="submission" date="2025-08" db="UniProtKB">
        <authorList>
            <consortium name="RefSeq"/>
        </authorList>
    </citation>
    <scope>IDENTIFICATION</scope>
</reference>
<evidence type="ECO:0000256" key="1">
    <source>
        <dbReference type="ARBA" id="ARBA00004245"/>
    </source>
</evidence>
<dbReference type="GO" id="GO:0005737">
    <property type="term" value="C:cytoplasm"/>
    <property type="evidence" value="ECO:0007669"/>
    <property type="project" value="InterPro"/>
</dbReference>
<dbReference type="GO" id="GO:0097320">
    <property type="term" value="P:plasma membrane tubulation"/>
    <property type="evidence" value="ECO:0007669"/>
    <property type="project" value="TreeGrafter"/>
</dbReference>
<dbReference type="InterPro" id="IPR046982">
    <property type="entry name" value="BIN3/RVS161-like"/>
</dbReference>
<evidence type="ECO:0000256" key="3">
    <source>
        <dbReference type="ARBA" id="ARBA00023212"/>
    </source>
</evidence>
<dbReference type="GO" id="GO:0051666">
    <property type="term" value="P:actin cortical patch localization"/>
    <property type="evidence" value="ECO:0007669"/>
    <property type="project" value="InterPro"/>
</dbReference>
<accession>A0AAJ6YDH7</accession>
<keyword evidence="2" id="KW-0963">Cytoplasm</keyword>
<evidence type="ECO:0000313" key="6">
    <source>
        <dbReference type="Proteomes" id="UP000695007"/>
    </source>
</evidence>
<dbReference type="SUPFAM" id="SSF103657">
    <property type="entry name" value="BAR/IMD domain-like"/>
    <property type="match status" value="1"/>
</dbReference>
<dbReference type="KEGG" id="csol:105360756"/>
<dbReference type="PROSITE" id="PS51021">
    <property type="entry name" value="BAR"/>
    <property type="match status" value="1"/>
</dbReference>
<dbReference type="GeneID" id="105360756"/>
<dbReference type="PANTHER" id="PTHR47174:SF3">
    <property type="entry name" value="BRIDGING INTEGRATOR 3"/>
    <property type="match status" value="1"/>
</dbReference>
<dbReference type="Pfam" id="PF03114">
    <property type="entry name" value="BAR"/>
    <property type="match status" value="1"/>
</dbReference>